<dbReference type="Pfam" id="PF07393">
    <property type="entry name" value="Sec10_HB"/>
    <property type="match status" value="1"/>
</dbReference>
<proteinExistence type="inferred from homology"/>
<dbReference type="Pfam" id="PF20667">
    <property type="entry name" value="Sec10_N"/>
    <property type="match status" value="1"/>
</dbReference>
<dbReference type="Proteomes" id="UP001498398">
    <property type="component" value="Unassembled WGS sequence"/>
</dbReference>
<evidence type="ECO:0000259" key="6">
    <source>
        <dbReference type="Pfam" id="PF20667"/>
    </source>
</evidence>
<dbReference type="EMBL" id="JBANRG010000002">
    <property type="protein sequence ID" value="KAK7470433.1"/>
    <property type="molecule type" value="Genomic_DNA"/>
</dbReference>
<keyword evidence="4" id="KW-0175">Coiled coil</keyword>
<keyword evidence="3" id="KW-0268">Exocytosis</keyword>
<organism evidence="7 8">
    <name type="scientific">Marasmiellus scandens</name>
    <dbReference type="NCBI Taxonomy" id="2682957"/>
    <lineage>
        <taxon>Eukaryota</taxon>
        <taxon>Fungi</taxon>
        <taxon>Dikarya</taxon>
        <taxon>Basidiomycota</taxon>
        <taxon>Agaricomycotina</taxon>
        <taxon>Agaricomycetes</taxon>
        <taxon>Agaricomycetidae</taxon>
        <taxon>Agaricales</taxon>
        <taxon>Marasmiineae</taxon>
        <taxon>Omphalotaceae</taxon>
        <taxon>Marasmiellus</taxon>
    </lineage>
</organism>
<dbReference type="InterPro" id="IPR048625">
    <property type="entry name" value="Sec10_N"/>
</dbReference>
<evidence type="ECO:0000259" key="5">
    <source>
        <dbReference type="Pfam" id="PF07393"/>
    </source>
</evidence>
<reference evidence="7 8" key="1">
    <citation type="submission" date="2024-01" db="EMBL/GenBank/DDBJ databases">
        <title>A draft genome for the cacao thread blight pathogen Marasmiellus scandens.</title>
        <authorList>
            <person name="Baruah I.K."/>
            <person name="Leung J."/>
            <person name="Bukari Y."/>
            <person name="Amoako-Attah I."/>
            <person name="Meinhardt L.W."/>
            <person name="Bailey B.A."/>
            <person name="Cohen S.P."/>
        </authorList>
    </citation>
    <scope>NUCLEOTIDE SEQUENCE [LARGE SCALE GENOMIC DNA]</scope>
    <source>
        <strain evidence="7 8">GH-19</strain>
    </source>
</reference>
<evidence type="ECO:0000256" key="4">
    <source>
        <dbReference type="ARBA" id="ARBA00023054"/>
    </source>
</evidence>
<evidence type="ECO:0000256" key="3">
    <source>
        <dbReference type="ARBA" id="ARBA00022483"/>
    </source>
</evidence>
<keyword evidence="2" id="KW-0813">Transport</keyword>
<dbReference type="InterPro" id="IPR048627">
    <property type="entry name" value="Sec10_HB"/>
</dbReference>
<sequence>MGSVPHLDPSVEAQLQLSAFKGKFDVTEFVGGISEKLIAESKQDAGPFDPKPFIRNFEAAIDKLIAIRKDVQAKTEQMEKSVRVSEREYSKKMADLNRGFETVGNSFSGMESRMNEVSSTAIRIGEQLETVHIERQRAQAAYDLIDFYNQFSRGDTARLDALRKEGRQGRRQVAILLRRLNTVAKEVDLPSADKTRESIEKYCEKFEKEMLNLFDRCYRKGDPKMMHHCAQTLLEFNGGSSCIQVYVNQHDFFINNENKQPEDTLLWQTIPNPDESPPKTEKGLTELFTEIRSTVDTEAQIVKAVFPNPPVVMQVFLQRVFAQSIQQHMEQLVHRGSSISDLAYLRLLQLVHVQASNLVEDLKAYELPATRTLFDTEFRKSFGGSSIVTSGTSATVTTMLETAMEELFVPYTEGQRYLERESRSLGALYSGLLIHFTRYHAKTQKGKSSVFDRVVNQLSAAAATTSTGAVSSTSAQAASAILRFGGISSTSTIEEDQVKEEDGQLSVEVAERMLRWHAEAIGRCVELSPQNDIAKNTFALLRVLAEAISTAYMEEALETAQARLEAADAKSEPNLQPMSVLRLVDLICHLWQQYVNTALLPLASSSVTIRREMVVFNNQTVSRLDGGANHLMQKLSDNIVAWLSLQLTKQKRNDFKPRNDDLSFARVNTEPCVACCDMLEKVRDSAKANLSGKNLEVFLTEVGVSFHSLLLEHLRKFPVNPTGGLMLAKDVKMYQDSIASFGIPSLTERYEFIRQLGNLFLVRPEILKSYMTENYLGRIDPTLLKPYLALRSDWGQFEKGFNDQDGSTAEDGALLETKGRFGRLSIMMKDLEGLKVEGFKFGEGITMGMPTLPSGFSMSTRPFGI</sequence>
<feature type="domain" description="Exocyst complex component Sec10 N-terminal" evidence="6">
    <location>
        <begin position="50"/>
        <end position="163"/>
    </location>
</feature>
<evidence type="ECO:0000313" key="8">
    <source>
        <dbReference type="Proteomes" id="UP001498398"/>
    </source>
</evidence>
<evidence type="ECO:0000256" key="2">
    <source>
        <dbReference type="ARBA" id="ARBA00022448"/>
    </source>
</evidence>
<name>A0ABR1K5P2_9AGAR</name>
<comment type="caution">
    <text evidence="7">The sequence shown here is derived from an EMBL/GenBank/DDBJ whole genome shotgun (WGS) entry which is preliminary data.</text>
</comment>
<evidence type="ECO:0000313" key="7">
    <source>
        <dbReference type="EMBL" id="KAK7470433.1"/>
    </source>
</evidence>
<evidence type="ECO:0000256" key="1">
    <source>
        <dbReference type="ARBA" id="ARBA00006572"/>
    </source>
</evidence>
<accession>A0ABR1K5P2</accession>
<comment type="similarity">
    <text evidence="1">Belongs to the SEC10 family.</text>
</comment>
<feature type="domain" description="Exocyst complex component Sec10-like alpha-helical bundle" evidence="5">
    <location>
        <begin position="173"/>
        <end position="797"/>
    </location>
</feature>
<dbReference type="PANTHER" id="PTHR12100:SF0">
    <property type="entry name" value="EXOCYST COMPLEX COMPONENT 5"/>
    <property type="match status" value="1"/>
</dbReference>
<dbReference type="PANTHER" id="PTHR12100">
    <property type="entry name" value="SEC10"/>
    <property type="match status" value="1"/>
</dbReference>
<protein>
    <submittedName>
        <fullName evidence="7">Exocyst complex component 5</fullName>
    </submittedName>
</protein>
<dbReference type="InterPro" id="IPR009976">
    <property type="entry name" value="Sec10-like"/>
</dbReference>
<keyword evidence="8" id="KW-1185">Reference proteome</keyword>
<gene>
    <name evidence="7" type="primary">SEC10</name>
    <name evidence="7" type="ORF">VKT23_001859</name>
</gene>